<evidence type="ECO:0000256" key="2">
    <source>
        <dbReference type="ARBA" id="ARBA00023002"/>
    </source>
</evidence>
<dbReference type="SUPFAM" id="SSF51735">
    <property type="entry name" value="NAD(P)-binding Rossmann-fold domains"/>
    <property type="match status" value="1"/>
</dbReference>
<dbReference type="PANTHER" id="PTHR43669:SF8">
    <property type="entry name" value="SHORT-CHAIN TYPE DEHYDROGENASE_REDUCTASE-RELATED"/>
    <property type="match status" value="1"/>
</dbReference>
<evidence type="ECO:0000313" key="4">
    <source>
        <dbReference type="EMBL" id="CAB4817679.1"/>
    </source>
</evidence>
<dbReference type="InterPro" id="IPR036291">
    <property type="entry name" value="NAD(P)-bd_dom_sf"/>
</dbReference>
<accession>A0A6J6Z8B1</accession>
<dbReference type="InterPro" id="IPR020904">
    <property type="entry name" value="Sc_DH/Rdtase_CS"/>
</dbReference>
<dbReference type="EMBL" id="CAFAAX010000093">
    <property type="protein sequence ID" value="CAB4817679.1"/>
    <property type="molecule type" value="Genomic_DNA"/>
</dbReference>
<protein>
    <submittedName>
        <fullName evidence="4">Unannotated protein</fullName>
    </submittedName>
</protein>
<dbReference type="InterPro" id="IPR036409">
    <property type="entry name" value="Aldolase_II/adducin_N_sf"/>
</dbReference>
<organism evidence="4">
    <name type="scientific">freshwater metagenome</name>
    <dbReference type="NCBI Taxonomy" id="449393"/>
    <lineage>
        <taxon>unclassified sequences</taxon>
        <taxon>metagenomes</taxon>
        <taxon>ecological metagenomes</taxon>
    </lineage>
</organism>
<dbReference type="InterPro" id="IPR001303">
    <property type="entry name" value="Aldolase_II/adducin_N"/>
</dbReference>
<evidence type="ECO:0000256" key="1">
    <source>
        <dbReference type="ARBA" id="ARBA00006484"/>
    </source>
</evidence>
<dbReference type="Pfam" id="PF13561">
    <property type="entry name" value="adh_short_C2"/>
    <property type="match status" value="1"/>
</dbReference>
<dbReference type="Pfam" id="PF00596">
    <property type="entry name" value="Aldolase_II"/>
    <property type="match status" value="1"/>
</dbReference>
<gene>
    <name evidence="4" type="ORF">UFOPK3119_00743</name>
</gene>
<dbReference type="Gene3D" id="3.40.50.720">
    <property type="entry name" value="NAD(P)-binding Rossmann-like Domain"/>
    <property type="match status" value="1"/>
</dbReference>
<dbReference type="PANTHER" id="PTHR43669">
    <property type="entry name" value="5-KETO-D-GLUCONATE 5-REDUCTASE"/>
    <property type="match status" value="1"/>
</dbReference>
<dbReference type="AlphaFoldDB" id="A0A6J6Z8B1"/>
<keyword evidence="2" id="KW-0560">Oxidoreductase</keyword>
<dbReference type="SMART" id="SM01007">
    <property type="entry name" value="Aldolase_II"/>
    <property type="match status" value="1"/>
</dbReference>
<sequence length="656" mass="70863">MNEYKPLEELVVRSQKLGADQSLVVFGGGNTSSKGEIKDHLGRLKKVLWVKGSGADMQYAIDRDYPGLYLDELLALQDFSEMSDDLMVDYVTRALVDPTSRRPSIETLLHAFLPAKHIDHVHSDAICALTNHPKGEEAVKEALGDRFAYVDWIRPGFQLSKSVGALADYEGVVLAHHGLVVWDEDTNRCYDKTQVAVKKANDYLDSLNKRPAANFQHNDLPDEELKELLLALRGKIGKKQVLRVDTRLAPIASRDDLQEVLDAGVASADHMMRIRPKSAAVSVSDVDTGIDKYRADHQAYFEENKSLLPAGYSSHGDDPKVVLIPGVGAITGGSTLKEAAMLADIATHTHGVAARVRDVFGQGRALPSSEIFGFDYWPLELFKLKSRPAPAKFDGNIFIVTGAGSGIGRGIAIELGKLGAHVALADIEAEGLNQVEAEFAANKSNPPLLILGDQSKEEDVKATLSKTIRHFGGLDGVVINAGIGVSDLLEDLEVDKWKRGLDINLTSAFLMTKEAMKVLRKQNMGGSLVYVASKNAFAPGAGFGGYSVTKAGMLQLMRIAALEGGSVGIRCNAVNPDAVFDNSKLWAGGVREQRAAAHGVKPEELEDFYASRNILKARVRSEDVAHSVAYLLSDESSRTTGAVIAVDGGVSAAFPR</sequence>
<feature type="domain" description="Class II aldolase/adducin N-terminal" evidence="3">
    <location>
        <begin position="9"/>
        <end position="204"/>
    </location>
</feature>
<dbReference type="GO" id="GO:0016491">
    <property type="term" value="F:oxidoreductase activity"/>
    <property type="evidence" value="ECO:0007669"/>
    <property type="project" value="UniProtKB-KW"/>
</dbReference>
<dbReference type="SUPFAM" id="SSF53639">
    <property type="entry name" value="AraD/HMP-PK domain-like"/>
    <property type="match status" value="1"/>
</dbReference>
<dbReference type="PRINTS" id="PR00081">
    <property type="entry name" value="GDHRDH"/>
</dbReference>
<dbReference type="Gene3D" id="3.40.225.10">
    <property type="entry name" value="Class II aldolase/adducin N-terminal domain"/>
    <property type="match status" value="1"/>
</dbReference>
<name>A0A6J6Z8B1_9ZZZZ</name>
<dbReference type="PROSITE" id="PS00061">
    <property type="entry name" value="ADH_SHORT"/>
    <property type="match status" value="1"/>
</dbReference>
<reference evidence="4" key="1">
    <citation type="submission" date="2020-05" db="EMBL/GenBank/DDBJ databases">
        <authorList>
            <person name="Chiriac C."/>
            <person name="Salcher M."/>
            <person name="Ghai R."/>
            <person name="Kavagutti S V."/>
        </authorList>
    </citation>
    <scope>NUCLEOTIDE SEQUENCE</scope>
</reference>
<dbReference type="InterPro" id="IPR002347">
    <property type="entry name" value="SDR_fam"/>
</dbReference>
<proteinExistence type="inferred from homology"/>
<comment type="similarity">
    <text evidence="1">Belongs to the short-chain dehydrogenases/reductases (SDR) family.</text>
</comment>
<evidence type="ECO:0000259" key="3">
    <source>
        <dbReference type="SMART" id="SM01007"/>
    </source>
</evidence>
<dbReference type="FunFam" id="3.40.50.720:FF:000084">
    <property type="entry name" value="Short-chain dehydrogenase reductase"/>
    <property type="match status" value="1"/>
</dbReference>